<dbReference type="InterPro" id="IPR000182">
    <property type="entry name" value="GNAT_dom"/>
</dbReference>
<dbReference type="NCBIfam" id="NF040501">
    <property type="entry name" value="resist_ArsN2"/>
    <property type="match status" value="1"/>
</dbReference>
<accession>A0A151AHU0</accession>
<dbReference type="Proteomes" id="UP000075321">
    <property type="component" value="Unassembled WGS sequence"/>
</dbReference>
<dbReference type="Pfam" id="PF13508">
    <property type="entry name" value="Acetyltransf_7"/>
    <property type="match status" value="1"/>
</dbReference>
<name>A0A151AHU0_9EURY</name>
<dbReference type="GO" id="GO:0016747">
    <property type="term" value="F:acyltransferase activity, transferring groups other than amino-acyl groups"/>
    <property type="evidence" value="ECO:0007669"/>
    <property type="project" value="InterPro"/>
</dbReference>
<dbReference type="RefSeq" id="WP_066379587.1">
    <property type="nucleotide sequence ID" value="NZ_LTAZ01000002.1"/>
</dbReference>
<evidence type="ECO:0000259" key="1">
    <source>
        <dbReference type="PROSITE" id="PS51186"/>
    </source>
</evidence>
<evidence type="ECO:0000313" key="3">
    <source>
        <dbReference type="Proteomes" id="UP000075321"/>
    </source>
</evidence>
<organism evidence="2 3">
    <name type="scientific">Halalkalicoccus paucihalophilus</name>
    <dbReference type="NCBI Taxonomy" id="1008153"/>
    <lineage>
        <taxon>Archaea</taxon>
        <taxon>Methanobacteriati</taxon>
        <taxon>Methanobacteriota</taxon>
        <taxon>Stenosarchaea group</taxon>
        <taxon>Halobacteria</taxon>
        <taxon>Halobacteriales</taxon>
        <taxon>Halococcaceae</taxon>
        <taxon>Halalkalicoccus</taxon>
    </lineage>
</organism>
<sequence>MELVAANGSNREYAVSLLEASGLPIDLDGAEVYVARRGGNRVGCGGLEVHGSDALLRSIAVDSVVRGEGYGSEITDRLCAIAADRGVSGLYLLTTTAAGFFENRSFERIDRERVPDPIARTSQFTTTCPASATCMRRVR</sequence>
<reference evidence="2 3" key="1">
    <citation type="submission" date="2016-02" db="EMBL/GenBank/DDBJ databases">
        <title>Genome sequence of Halalkalicoccus paucihalophilus DSM 24557.</title>
        <authorList>
            <person name="Poehlein A."/>
            <person name="Daniel R."/>
        </authorList>
    </citation>
    <scope>NUCLEOTIDE SEQUENCE [LARGE SCALE GENOMIC DNA]</scope>
    <source>
        <strain evidence="2 3">DSM 24557</strain>
    </source>
</reference>
<comment type="caution">
    <text evidence="2">The sequence shown here is derived from an EMBL/GenBank/DDBJ whole genome shotgun (WGS) entry which is preliminary data.</text>
</comment>
<dbReference type="InterPro" id="IPR016181">
    <property type="entry name" value="Acyl_CoA_acyltransferase"/>
</dbReference>
<dbReference type="PATRIC" id="fig|1008153.3.peg.701"/>
<proteinExistence type="predicted"/>
<dbReference type="PROSITE" id="PS51186">
    <property type="entry name" value="GNAT"/>
    <property type="match status" value="1"/>
</dbReference>
<dbReference type="AlphaFoldDB" id="A0A151AHU0"/>
<dbReference type="CDD" id="cd04301">
    <property type="entry name" value="NAT_SF"/>
    <property type="match status" value="1"/>
</dbReference>
<gene>
    <name evidence="2" type="ORF">HAPAU_06990</name>
</gene>
<protein>
    <submittedName>
        <fullName evidence="2">N-acetylglutamate synthase</fullName>
    </submittedName>
</protein>
<dbReference type="Gene3D" id="3.40.630.30">
    <property type="match status" value="1"/>
</dbReference>
<keyword evidence="3" id="KW-1185">Reference proteome</keyword>
<dbReference type="EMBL" id="LTAZ01000002">
    <property type="protein sequence ID" value="KYH27246.1"/>
    <property type="molecule type" value="Genomic_DNA"/>
</dbReference>
<feature type="domain" description="N-acetyltransferase" evidence="1">
    <location>
        <begin position="1"/>
        <end position="127"/>
    </location>
</feature>
<dbReference type="OrthoDB" id="204402at2157"/>
<evidence type="ECO:0000313" key="2">
    <source>
        <dbReference type="EMBL" id="KYH27246.1"/>
    </source>
</evidence>
<dbReference type="SUPFAM" id="SSF55729">
    <property type="entry name" value="Acyl-CoA N-acyltransferases (Nat)"/>
    <property type="match status" value="1"/>
</dbReference>